<feature type="compositionally biased region" description="Basic and acidic residues" evidence="1">
    <location>
        <begin position="266"/>
        <end position="283"/>
    </location>
</feature>
<dbReference type="AlphaFoldDB" id="A0A388JSQ8"/>
<gene>
    <name evidence="2" type="ORF">CBR_g15961</name>
</gene>
<evidence type="ECO:0000313" key="2">
    <source>
        <dbReference type="EMBL" id="GBG60838.1"/>
    </source>
</evidence>
<name>A0A388JSQ8_CHABU</name>
<comment type="caution">
    <text evidence="2">The sequence shown here is derived from an EMBL/GenBank/DDBJ whole genome shotgun (WGS) entry which is preliminary data.</text>
</comment>
<sequence>MLVESDNKPGVWYINASQYRGWIFDDNLEVPRWVWVLNTAPTVRPDIYPPYDSRWRQMGAKRMEDRDVGFISKPMIDDCTVLDDKQRLQTMVELHKLGQATELAFLENKRVWDEGRTIVSGGGDEGKEEGGKQGSGMNSSSNEATEREGKGGGSACSLKRKVSDRDSGKVEGLSQDSKRTYAGKGEGGASSQTGHEGETDMGEEGEADMDEEGQGNSTSKGEEMDMNQAESDTSSTSSSDQQTDNNGSVRRSSSATTSLTDGTGKTVKDSERGGEGETDKMAQDMDQEEEGKEGSDDDDWGDEEDEDEEEEEEPETLAQ</sequence>
<feature type="compositionally biased region" description="Acidic residues" evidence="1">
    <location>
        <begin position="199"/>
        <end position="213"/>
    </location>
</feature>
<proteinExistence type="predicted"/>
<reference evidence="2 3" key="1">
    <citation type="journal article" date="2018" name="Cell">
        <title>The Chara Genome: Secondary Complexity and Implications for Plant Terrestrialization.</title>
        <authorList>
            <person name="Nishiyama T."/>
            <person name="Sakayama H."/>
            <person name="Vries J.D."/>
            <person name="Buschmann H."/>
            <person name="Saint-Marcoux D."/>
            <person name="Ullrich K.K."/>
            <person name="Haas F.B."/>
            <person name="Vanderstraeten L."/>
            <person name="Becker D."/>
            <person name="Lang D."/>
            <person name="Vosolsobe S."/>
            <person name="Rombauts S."/>
            <person name="Wilhelmsson P.K.I."/>
            <person name="Janitza P."/>
            <person name="Kern R."/>
            <person name="Heyl A."/>
            <person name="Rumpler F."/>
            <person name="Villalobos L.I.A.C."/>
            <person name="Clay J.M."/>
            <person name="Skokan R."/>
            <person name="Toyoda A."/>
            <person name="Suzuki Y."/>
            <person name="Kagoshima H."/>
            <person name="Schijlen E."/>
            <person name="Tajeshwar N."/>
            <person name="Catarino B."/>
            <person name="Hetherington A.J."/>
            <person name="Saltykova A."/>
            <person name="Bonnot C."/>
            <person name="Breuninger H."/>
            <person name="Symeonidi A."/>
            <person name="Radhakrishnan G.V."/>
            <person name="Van Nieuwerburgh F."/>
            <person name="Deforce D."/>
            <person name="Chang C."/>
            <person name="Karol K.G."/>
            <person name="Hedrich R."/>
            <person name="Ulvskov P."/>
            <person name="Glockner G."/>
            <person name="Delwiche C.F."/>
            <person name="Petrasek J."/>
            <person name="Van de Peer Y."/>
            <person name="Friml J."/>
            <person name="Beilby M."/>
            <person name="Dolan L."/>
            <person name="Kohara Y."/>
            <person name="Sugano S."/>
            <person name="Fujiyama A."/>
            <person name="Delaux P.-M."/>
            <person name="Quint M."/>
            <person name="TheiBen G."/>
            <person name="Hagemann M."/>
            <person name="Harholt J."/>
            <person name="Dunand C."/>
            <person name="Zachgo S."/>
            <person name="Langdale J."/>
            <person name="Maumus F."/>
            <person name="Straeten D.V.D."/>
            <person name="Gould S.B."/>
            <person name="Rensing S.A."/>
        </authorList>
    </citation>
    <scope>NUCLEOTIDE SEQUENCE [LARGE SCALE GENOMIC DNA]</scope>
    <source>
        <strain evidence="2 3">S276</strain>
    </source>
</reference>
<dbReference type="Proteomes" id="UP000265515">
    <property type="component" value="Unassembled WGS sequence"/>
</dbReference>
<protein>
    <submittedName>
        <fullName evidence="2">Uncharacterized protein</fullName>
    </submittedName>
</protein>
<feature type="compositionally biased region" description="Acidic residues" evidence="1">
    <location>
        <begin position="285"/>
        <end position="319"/>
    </location>
</feature>
<dbReference type="Gramene" id="GBG60838">
    <property type="protein sequence ID" value="GBG60838"/>
    <property type="gene ID" value="CBR_g15961"/>
</dbReference>
<feature type="region of interest" description="Disordered" evidence="1">
    <location>
        <begin position="116"/>
        <end position="319"/>
    </location>
</feature>
<organism evidence="2 3">
    <name type="scientific">Chara braunii</name>
    <name type="common">Braun's stonewort</name>
    <dbReference type="NCBI Taxonomy" id="69332"/>
    <lineage>
        <taxon>Eukaryota</taxon>
        <taxon>Viridiplantae</taxon>
        <taxon>Streptophyta</taxon>
        <taxon>Charophyceae</taxon>
        <taxon>Charales</taxon>
        <taxon>Characeae</taxon>
        <taxon>Chara</taxon>
    </lineage>
</organism>
<feature type="compositionally biased region" description="Low complexity" evidence="1">
    <location>
        <begin position="231"/>
        <end position="244"/>
    </location>
</feature>
<dbReference type="EMBL" id="BFEA01000015">
    <property type="protein sequence ID" value="GBG60838.1"/>
    <property type="molecule type" value="Genomic_DNA"/>
</dbReference>
<evidence type="ECO:0000313" key="3">
    <source>
        <dbReference type="Proteomes" id="UP000265515"/>
    </source>
</evidence>
<evidence type="ECO:0000256" key="1">
    <source>
        <dbReference type="SAM" id="MobiDB-lite"/>
    </source>
</evidence>
<keyword evidence="3" id="KW-1185">Reference proteome</keyword>
<accession>A0A388JSQ8</accession>
<feature type="compositionally biased region" description="Polar residues" evidence="1">
    <location>
        <begin position="245"/>
        <end position="263"/>
    </location>
</feature>